<dbReference type="RefSeq" id="WP_093027700.1">
    <property type="nucleotide sequence ID" value="NZ_FMZV01000002.1"/>
</dbReference>
<keyword evidence="1" id="KW-0472">Membrane</keyword>
<gene>
    <name evidence="2" type="ORF">SAMN04488239_102191</name>
</gene>
<keyword evidence="1" id="KW-0812">Transmembrane</keyword>
<dbReference type="EMBL" id="FMZV01000002">
    <property type="protein sequence ID" value="SDC40222.1"/>
    <property type="molecule type" value="Genomic_DNA"/>
</dbReference>
<dbReference type="Proteomes" id="UP000199628">
    <property type="component" value="Unassembled WGS sequence"/>
</dbReference>
<feature type="transmembrane region" description="Helical" evidence="1">
    <location>
        <begin position="36"/>
        <end position="54"/>
    </location>
</feature>
<reference evidence="3" key="1">
    <citation type="submission" date="2016-10" db="EMBL/GenBank/DDBJ databases">
        <authorList>
            <person name="Varghese N."/>
            <person name="Submissions S."/>
        </authorList>
    </citation>
    <scope>NUCLEOTIDE SEQUENCE [LARGE SCALE GENOMIC DNA]</scope>
    <source>
        <strain evidence="3">CGMCC 1.9108</strain>
    </source>
</reference>
<proteinExistence type="predicted"/>
<dbReference type="STRING" id="639004.SAMN04488239_102191"/>
<dbReference type="OrthoDB" id="7510999at2"/>
<evidence type="ECO:0000313" key="2">
    <source>
        <dbReference type="EMBL" id="SDC40222.1"/>
    </source>
</evidence>
<organism evidence="2 3">
    <name type="scientific">Ruegeria marina</name>
    <dbReference type="NCBI Taxonomy" id="639004"/>
    <lineage>
        <taxon>Bacteria</taxon>
        <taxon>Pseudomonadati</taxon>
        <taxon>Pseudomonadota</taxon>
        <taxon>Alphaproteobacteria</taxon>
        <taxon>Rhodobacterales</taxon>
        <taxon>Roseobacteraceae</taxon>
        <taxon>Ruegeria</taxon>
    </lineage>
</organism>
<accession>A0A1G6LA08</accession>
<name>A0A1G6LA08_9RHOB</name>
<evidence type="ECO:0000313" key="3">
    <source>
        <dbReference type="Proteomes" id="UP000199628"/>
    </source>
</evidence>
<evidence type="ECO:0000256" key="1">
    <source>
        <dbReference type="SAM" id="Phobius"/>
    </source>
</evidence>
<keyword evidence="3" id="KW-1185">Reference proteome</keyword>
<dbReference type="AlphaFoldDB" id="A0A1G6LA08"/>
<keyword evidence="1" id="KW-1133">Transmembrane helix</keyword>
<protein>
    <submittedName>
        <fullName evidence="2">Uncharacterized protein</fullName>
    </submittedName>
</protein>
<sequence length="62" mass="6358">MMRLASILYSLTSTAPAGTAVIAVLAAGLVSLEAILLAALGGFVVAVPVSWMVARRLWDQGS</sequence>